<dbReference type="GO" id="GO:0032153">
    <property type="term" value="C:cell division site"/>
    <property type="evidence" value="ECO:0007669"/>
    <property type="project" value="TreeGrafter"/>
</dbReference>
<evidence type="ECO:0000313" key="2">
    <source>
        <dbReference type="EMBL" id="OMJ26634.1"/>
    </source>
</evidence>
<evidence type="ECO:0000313" key="3">
    <source>
        <dbReference type="Proteomes" id="UP000187429"/>
    </source>
</evidence>
<protein>
    <submittedName>
        <fullName evidence="2">Protein DSF2</fullName>
    </submittedName>
</protein>
<dbReference type="GO" id="GO:0010972">
    <property type="term" value="P:negative regulation of G2/M transition of mitotic cell cycle"/>
    <property type="evidence" value="ECO:0007669"/>
    <property type="project" value="TreeGrafter"/>
</dbReference>
<dbReference type="PANTHER" id="PTHR43628">
    <property type="entry name" value="ACTIVATOR OF C KINASE PROTEIN 1-RELATED"/>
    <property type="match status" value="1"/>
</dbReference>
<dbReference type="InterPro" id="IPR006597">
    <property type="entry name" value="Sel1-like"/>
</dbReference>
<feature type="compositionally biased region" description="Basic and acidic residues" evidence="1">
    <location>
        <begin position="141"/>
        <end position="150"/>
    </location>
</feature>
<name>A0A1R1YIC7_9FUNG</name>
<sequence>MFDFLNPFTRKKSNSSGKNSFASKDSSKDFVVHNFSVVPKNSSTTKNSNPNIDKQNSDFTLNNVQTEPEFNDAASYHSINSSTLEYSSFPLYNVSENPSIEPNSALSRTNLDLSNSDSASFFNQSTKSLATEELPPSFQRQRMENKDKHANSPSTLTLKMSKEEKSKAIKEKSEIYFQQAIKKHEQGDLRSSTIYFKKAADMMHPIGLLFFGLSLRHGWGVDKNEKMSFLYLQKAGELIAPEAKSLNSEIQGPAKKELAMAIYELGQSYYHGWGVPKNRKTAVHYFELSANLGDPDAQVDLASSYENGDGVKRDLKKAAHYYRLAHNQGIDQFGNSWIFKQKYDP</sequence>
<organism evidence="2 3">
    <name type="scientific">Smittium culicis</name>
    <dbReference type="NCBI Taxonomy" id="133412"/>
    <lineage>
        <taxon>Eukaryota</taxon>
        <taxon>Fungi</taxon>
        <taxon>Fungi incertae sedis</taxon>
        <taxon>Zoopagomycota</taxon>
        <taxon>Kickxellomycotina</taxon>
        <taxon>Harpellomycetes</taxon>
        <taxon>Harpellales</taxon>
        <taxon>Legeriomycetaceae</taxon>
        <taxon>Smittium</taxon>
    </lineage>
</organism>
<proteinExistence type="predicted"/>
<dbReference type="SMART" id="SM00671">
    <property type="entry name" value="SEL1"/>
    <property type="match status" value="3"/>
</dbReference>
<dbReference type="Pfam" id="PF08238">
    <property type="entry name" value="Sel1"/>
    <property type="match status" value="3"/>
</dbReference>
<keyword evidence="3" id="KW-1185">Reference proteome</keyword>
<feature type="region of interest" description="Disordered" evidence="1">
    <location>
        <begin position="1"/>
        <end position="25"/>
    </location>
</feature>
<dbReference type="OrthoDB" id="2148946at2759"/>
<dbReference type="Gene3D" id="1.25.40.10">
    <property type="entry name" value="Tetratricopeptide repeat domain"/>
    <property type="match status" value="1"/>
</dbReference>
<dbReference type="EMBL" id="LSSM01001434">
    <property type="protein sequence ID" value="OMJ26634.1"/>
    <property type="molecule type" value="Genomic_DNA"/>
</dbReference>
<dbReference type="InterPro" id="IPR011990">
    <property type="entry name" value="TPR-like_helical_dom_sf"/>
</dbReference>
<reference evidence="3" key="1">
    <citation type="submission" date="2017-01" db="EMBL/GenBank/DDBJ databases">
        <authorList>
            <person name="Wang Y."/>
            <person name="White M."/>
            <person name="Kvist S."/>
            <person name="Moncalvo J.-M."/>
        </authorList>
    </citation>
    <scope>NUCLEOTIDE SEQUENCE [LARGE SCALE GENOMIC DNA]</scope>
    <source>
        <strain evidence="3">ID-206-W2</strain>
    </source>
</reference>
<dbReference type="InterPro" id="IPR052945">
    <property type="entry name" value="Mitotic_Regulator"/>
</dbReference>
<comment type="caution">
    <text evidence="2">The sequence shown here is derived from an EMBL/GenBank/DDBJ whole genome shotgun (WGS) entry which is preliminary data.</text>
</comment>
<gene>
    <name evidence="2" type="ORF">AYI69_g3963</name>
</gene>
<feature type="compositionally biased region" description="Polar residues" evidence="1">
    <location>
        <begin position="14"/>
        <end position="24"/>
    </location>
</feature>
<dbReference type="SUPFAM" id="SSF81901">
    <property type="entry name" value="HCP-like"/>
    <property type="match status" value="1"/>
</dbReference>
<feature type="region of interest" description="Disordered" evidence="1">
    <location>
        <begin position="131"/>
        <end position="155"/>
    </location>
</feature>
<evidence type="ECO:0000256" key="1">
    <source>
        <dbReference type="SAM" id="MobiDB-lite"/>
    </source>
</evidence>
<dbReference type="PANTHER" id="PTHR43628:SF1">
    <property type="entry name" value="CHITIN SYNTHASE REGULATORY FACTOR 2-RELATED"/>
    <property type="match status" value="1"/>
</dbReference>
<accession>A0A1R1YIC7</accession>
<dbReference type="AlphaFoldDB" id="A0A1R1YIC7"/>
<dbReference type="Proteomes" id="UP000187429">
    <property type="component" value="Unassembled WGS sequence"/>
</dbReference>